<dbReference type="EMBL" id="BART01039835">
    <property type="protein sequence ID" value="GAH23818.1"/>
    <property type="molecule type" value="Genomic_DNA"/>
</dbReference>
<comment type="caution">
    <text evidence="1">The sequence shown here is derived from an EMBL/GenBank/DDBJ whole genome shotgun (WGS) entry which is preliminary data.</text>
</comment>
<protein>
    <submittedName>
        <fullName evidence="1">Uncharacterized protein</fullName>
    </submittedName>
</protein>
<evidence type="ECO:0000313" key="1">
    <source>
        <dbReference type="EMBL" id="GAH23818.1"/>
    </source>
</evidence>
<gene>
    <name evidence="1" type="ORF">S01H4_65228</name>
</gene>
<name>X1FSR8_9ZZZZ</name>
<organism evidence="1">
    <name type="scientific">marine sediment metagenome</name>
    <dbReference type="NCBI Taxonomy" id="412755"/>
    <lineage>
        <taxon>unclassified sequences</taxon>
        <taxon>metagenomes</taxon>
        <taxon>ecological metagenomes</taxon>
    </lineage>
</organism>
<accession>X1FSR8</accession>
<dbReference type="AlphaFoldDB" id="X1FSR8"/>
<sequence length="35" mass="3977">DTTYTETPLGITTKHTSLKVKSTYEKAQRFTSNQT</sequence>
<proteinExistence type="predicted"/>
<reference evidence="1" key="1">
    <citation type="journal article" date="2014" name="Front. Microbiol.">
        <title>High frequency of phylogenetically diverse reductive dehalogenase-homologous genes in deep subseafloor sedimentary metagenomes.</title>
        <authorList>
            <person name="Kawai M."/>
            <person name="Futagami T."/>
            <person name="Toyoda A."/>
            <person name="Takaki Y."/>
            <person name="Nishi S."/>
            <person name="Hori S."/>
            <person name="Arai W."/>
            <person name="Tsubouchi T."/>
            <person name="Morono Y."/>
            <person name="Uchiyama I."/>
            <person name="Ito T."/>
            <person name="Fujiyama A."/>
            <person name="Inagaki F."/>
            <person name="Takami H."/>
        </authorList>
    </citation>
    <scope>NUCLEOTIDE SEQUENCE</scope>
    <source>
        <strain evidence="1">Expedition CK06-06</strain>
    </source>
</reference>
<feature type="non-terminal residue" evidence="1">
    <location>
        <position position="1"/>
    </location>
</feature>